<feature type="binding site" evidence="6">
    <location>
        <begin position="507"/>
        <end position="508"/>
    </location>
    <ligand>
        <name>S-adenosyl-L-methionine</name>
        <dbReference type="ChEBI" id="CHEBI:59789"/>
    </ligand>
</feature>
<dbReference type="Pfam" id="PF05185">
    <property type="entry name" value="PRMT5"/>
    <property type="match status" value="1"/>
</dbReference>
<gene>
    <name evidence="11" type="primary">SKB1</name>
    <name evidence="11" type="ORF">HETSPECPRED_008493</name>
</gene>
<organism evidence="11 12">
    <name type="scientific">Heterodermia speciosa</name>
    <dbReference type="NCBI Taxonomy" id="116794"/>
    <lineage>
        <taxon>Eukaryota</taxon>
        <taxon>Fungi</taxon>
        <taxon>Dikarya</taxon>
        <taxon>Ascomycota</taxon>
        <taxon>Pezizomycotina</taxon>
        <taxon>Lecanoromycetes</taxon>
        <taxon>OSLEUM clade</taxon>
        <taxon>Lecanoromycetidae</taxon>
        <taxon>Caliciales</taxon>
        <taxon>Physciaceae</taxon>
        <taxon>Heterodermia</taxon>
    </lineage>
</organism>
<dbReference type="GO" id="GO:0005829">
    <property type="term" value="C:cytosol"/>
    <property type="evidence" value="ECO:0007669"/>
    <property type="project" value="TreeGrafter"/>
</dbReference>
<keyword evidence="3 4" id="KW-0949">S-adenosyl-L-methionine</keyword>
<dbReference type="PIRSF" id="PIRSF015894">
    <property type="entry name" value="Skb1_MeTrfase"/>
    <property type="match status" value="1"/>
</dbReference>
<evidence type="ECO:0000259" key="9">
    <source>
        <dbReference type="Pfam" id="PF17285"/>
    </source>
</evidence>
<dbReference type="PANTHER" id="PTHR10738">
    <property type="entry name" value="PROTEIN ARGININE N-METHYLTRANSFERASE 5"/>
    <property type="match status" value="1"/>
</dbReference>
<dbReference type="Pfam" id="PF17286">
    <property type="entry name" value="PRMT5_C"/>
    <property type="match status" value="2"/>
</dbReference>
<feature type="active site" description="Proton donor/acceptor" evidence="5">
    <location>
        <position position="550"/>
    </location>
</feature>
<feature type="domain" description="PRMT5 oligomerisation" evidence="10">
    <location>
        <begin position="768"/>
        <end position="803"/>
    </location>
</feature>
<reference evidence="11" key="1">
    <citation type="submission" date="2021-03" db="EMBL/GenBank/DDBJ databases">
        <authorList>
            <person name="Tagirdzhanova G."/>
        </authorList>
    </citation>
    <scope>NUCLEOTIDE SEQUENCE</scope>
</reference>
<feature type="site" description="Critical for specifying symmetric addition of methyl groups" evidence="7">
    <location>
        <position position="412"/>
    </location>
</feature>
<evidence type="ECO:0000313" key="11">
    <source>
        <dbReference type="EMBL" id="CAF9932935.1"/>
    </source>
</evidence>
<dbReference type="GO" id="GO:0032259">
    <property type="term" value="P:methylation"/>
    <property type="evidence" value="ECO:0007669"/>
    <property type="project" value="UniProtKB-KW"/>
</dbReference>
<dbReference type="GO" id="GO:0005634">
    <property type="term" value="C:nucleus"/>
    <property type="evidence" value="ECO:0007669"/>
    <property type="project" value="TreeGrafter"/>
</dbReference>
<dbReference type="FunFam" id="3.40.50.150:FF:000149">
    <property type="entry name" value="Protein arginine N-methyltransferase"/>
    <property type="match status" value="1"/>
</dbReference>
<dbReference type="Gene3D" id="3.20.20.150">
    <property type="entry name" value="Divalent-metal-dependent TIM barrel enzymes"/>
    <property type="match status" value="1"/>
</dbReference>
<feature type="domain" description="PRMT5 TIM barrel" evidence="9">
    <location>
        <begin position="38"/>
        <end position="374"/>
    </location>
</feature>
<dbReference type="SUPFAM" id="SSF53335">
    <property type="entry name" value="S-adenosyl-L-methionine-dependent methyltransferases"/>
    <property type="match status" value="1"/>
</dbReference>
<dbReference type="InterPro" id="IPR007857">
    <property type="entry name" value="Arg_MeTrfase_PRMT5"/>
</dbReference>
<feature type="domain" description="PRMT5 oligomerisation" evidence="10">
    <location>
        <begin position="583"/>
        <end position="729"/>
    </location>
</feature>
<evidence type="ECO:0000256" key="2">
    <source>
        <dbReference type="ARBA" id="ARBA00022679"/>
    </source>
</evidence>
<dbReference type="InterPro" id="IPR035248">
    <property type="entry name" value="PRMT5_C"/>
</dbReference>
<dbReference type="Gene3D" id="3.40.50.150">
    <property type="entry name" value="Vaccinia Virus protein VP39"/>
    <property type="match status" value="1"/>
</dbReference>
<keyword evidence="2 4" id="KW-0808">Transferase</keyword>
<name>A0A8H3ITJ8_9LECA</name>
<evidence type="ECO:0000313" key="12">
    <source>
        <dbReference type="Proteomes" id="UP000664521"/>
    </source>
</evidence>
<evidence type="ECO:0000256" key="1">
    <source>
        <dbReference type="ARBA" id="ARBA00022603"/>
    </source>
</evidence>
<dbReference type="PROSITE" id="PS51678">
    <property type="entry name" value="SAM_MT_PRMT"/>
    <property type="match status" value="1"/>
</dbReference>
<dbReference type="Proteomes" id="UP000664521">
    <property type="component" value="Unassembled WGS sequence"/>
</dbReference>
<evidence type="ECO:0000256" key="6">
    <source>
        <dbReference type="PIRSR" id="PIRSR015894-2"/>
    </source>
</evidence>
<feature type="binding site" evidence="6">
    <location>
        <position position="480"/>
    </location>
    <ligand>
        <name>S-adenosyl-L-methionine</name>
        <dbReference type="ChEBI" id="CHEBI:59789"/>
    </ligand>
</feature>
<dbReference type="GO" id="GO:0016274">
    <property type="term" value="F:protein-arginine N-methyltransferase activity"/>
    <property type="evidence" value="ECO:0007669"/>
    <property type="project" value="InterPro"/>
</dbReference>
<feature type="binding site" evidence="6">
    <location>
        <position position="409"/>
    </location>
    <ligand>
        <name>S-adenosyl-L-methionine</name>
        <dbReference type="ChEBI" id="CHEBI:59789"/>
    </ligand>
</feature>
<dbReference type="Pfam" id="PF17285">
    <property type="entry name" value="PRMT5_TIM"/>
    <property type="match status" value="1"/>
</dbReference>
<dbReference type="PANTHER" id="PTHR10738:SF0">
    <property type="entry name" value="PROTEIN ARGININE N-METHYLTRANSFERASE 5"/>
    <property type="match status" value="1"/>
</dbReference>
<dbReference type="InterPro" id="IPR035247">
    <property type="entry name" value="PRMT5_TIM"/>
</dbReference>
<sequence length="831" mass="93085">MDSPEHDDYVPTFYIGQHESKRSRPVTDDVVRRAHECNYDMLTAPITTSSFHERVLALFDNLDPDSAPTVSALTMDDTDLMPDEMTSHLLAMVSPWIDLCSPDPVIYNISRQVLHLEIAYAAFCGVTNVILPRPKLHHGDLDGEGVVQYAYSVQEILNIGMFVQVHIRLHMIDDPEAVDENMGDDLASRARLKYVDLSPSDAKPKVDVFGTWDAWNIIRSTCNYNPRLFVALDLCQPLLTSSNQSALEVHQALLPSRSQSRWHCEPLRVLIYSITAFVPNQTGYPVLSRVHRDLLTKYMRLRNPPWILLSDVGPIPGIERLEPFAPMADGDLPPVITADVFPLPSEAAKQPQKHKSSKNQHPTPHLDYLRQLQKRQPPRTVLERYGAGFQDYLQTPLQPLTDNLESITYEVFEKCPVKYEWYERAIARALRDWEEEGKAASGPNGRVVIAVVGAGRGPLVTRALRASETEGVDIELWALEKNPNACVILERHNQTQWQNRVNIVRSDMRSWQGPFREAIRTGPDNEELMPGPPTSQLPGMITPIDILVSELLGSFADNELSPECLDGMLPKLNPSYGLSIPCNYTAFLTPISAPKLHADISSRAPKDPAAPDTPWVVMLQAIDYLSTTTNPQPQPPSRSTAEDPKPNILPVWSFIHEPAPSPAPSTNSHNTRQARLPFRIRDRGVCHGLAGYFEATLYPGVELSTNPLTMGDKSADMMSWFPIFFPLKVNFPPSPSPFPPLTAFPFPSPALKPGAESANERNWKRDKKTPLYLPDNSEVTATIRRCTDERKVWYEWVVESWGWNLLIGGGKKRVRLGVSEVGCSKGVGCMM</sequence>
<comment type="similarity">
    <text evidence="4">Belongs to the class I-like SAM-binding methyltransferase superfamily.</text>
</comment>
<keyword evidence="12" id="KW-1185">Reference proteome</keyword>
<evidence type="ECO:0000259" key="8">
    <source>
        <dbReference type="Pfam" id="PF05185"/>
    </source>
</evidence>
<dbReference type="EMBL" id="CAJPDS010000065">
    <property type="protein sequence ID" value="CAF9932935.1"/>
    <property type="molecule type" value="Genomic_DNA"/>
</dbReference>
<evidence type="ECO:0000256" key="3">
    <source>
        <dbReference type="ARBA" id="ARBA00022691"/>
    </source>
</evidence>
<dbReference type="Gene3D" id="2.70.160.11">
    <property type="entry name" value="Hnrnp arginine n-methyltransferase1"/>
    <property type="match status" value="1"/>
</dbReference>
<proteinExistence type="inferred from homology"/>
<dbReference type="AlphaFoldDB" id="A0A8H3ITJ8"/>
<dbReference type="InterPro" id="IPR025799">
    <property type="entry name" value="Arg_MeTrfase"/>
</dbReference>
<accession>A0A8H3ITJ8</accession>
<evidence type="ECO:0000259" key="10">
    <source>
        <dbReference type="Pfam" id="PF17286"/>
    </source>
</evidence>
<evidence type="ECO:0000256" key="5">
    <source>
        <dbReference type="PIRSR" id="PIRSR015894-1"/>
    </source>
</evidence>
<feature type="active site" description="Proton donor/acceptor" evidence="5">
    <location>
        <position position="559"/>
    </location>
</feature>
<evidence type="ECO:0000256" key="7">
    <source>
        <dbReference type="PIRSR" id="PIRSR015894-3"/>
    </source>
</evidence>
<evidence type="ECO:0000256" key="4">
    <source>
        <dbReference type="PIRNR" id="PIRNR015894"/>
    </source>
</evidence>
<feature type="binding site" evidence="6">
    <location>
        <begin position="418"/>
        <end position="419"/>
    </location>
    <ligand>
        <name>S-adenosyl-L-methionine</name>
        <dbReference type="ChEBI" id="CHEBI:59789"/>
    </ligand>
</feature>
<dbReference type="InterPro" id="IPR035075">
    <property type="entry name" value="PRMT5"/>
</dbReference>
<protein>
    <recommendedName>
        <fullName evidence="4">Protein arginine N-methyltransferase</fullName>
    </recommendedName>
</protein>
<keyword evidence="1 4" id="KW-0489">Methyltransferase</keyword>
<dbReference type="InterPro" id="IPR029063">
    <property type="entry name" value="SAM-dependent_MTases_sf"/>
</dbReference>
<feature type="domain" description="PRMT5 arginine-N-methyltransferase" evidence="8">
    <location>
        <begin position="383"/>
        <end position="580"/>
    </location>
</feature>
<comment type="caution">
    <text evidence="11">The sequence shown here is derived from an EMBL/GenBank/DDBJ whole genome shotgun (WGS) entry which is preliminary data.</text>
</comment>
<dbReference type="OrthoDB" id="1368803at2759"/>
<dbReference type="GO" id="GO:0006355">
    <property type="term" value="P:regulation of DNA-templated transcription"/>
    <property type="evidence" value="ECO:0007669"/>
    <property type="project" value="TreeGrafter"/>
</dbReference>